<sequence>MDHFLEFGRLIAEVVPLIAISVFLLCLGWWLEQWDAFSVIDKKWIFVVGLISLCMVVVGWSMFLHFQHWLDYPDLLGQLDPNLFSVPWWVGWLSSTGYILALVGALFSGAVARRTRNEIARFF</sequence>
<dbReference type="EMBL" id="CABO01000019">
    <property type="protein sequence ID" value="CBI01472.1"/>
    <property type="molecule type" value="Genomic_DNA"/>
</dbReference>
<dbReference type="AlphaFoldDB" id="E6Q2R2"/>
<protein>
    <submittedName>
        <fullName evidence="2">Uncharacterized protein</fullName>
    </submittedName>
</protein>
<feature type="transmembrane region" description="Helical" evidence="1">
    <location>
        <begin position="14"/>
        <end position="32"/>
    </location>
</feature>
<keyword evidence="1" id="KW-1133">Transmembrane helix</keyword>
<reference evidence="2" key="1">
    <citation type="submission" date="2009-10" db="EMBL/GenBank/DDBJ databases">
        <title>Diversity of trophic interactions inside an arsenic-rich microbial ecosystem.</title>
        <authorList>
            <person name="Bertin P.N."/>
            <person name="Heinrich-Salmeron A."/>
            <person name="Pelletier E."/>
            <person name="Goulhen-Chollet F."/>
            <person name="Arsene-Ploetze F."/>
            <person name="Gallien S."/>
            <person name="Calteau A."/>
            <person name="Vallenet D."/>
            <person name="Casiot C."/>
            <person name="Chane-Woon-Ming B."/>
            <person name="Giloteaux L."/>
            <person name="Barakat M."/>
            <person name="Bonnefoy V."/>
            <person name="Bruneel O."/>
            <person name="Chandler M."/>
            <person name="Cleiss J."/>
            <person name="Duran R."/>
            <person name="Elbaz-Poulichet F."/>
            <person name="Fonknechten N."/>
            <person name="Lauga B."/>
            <person name="Mornico D."/>
            <person name="Ortet P."/>
            <person name="Schaeffer C."/>
            <person name="Siguier P."/>
            <person name="Alexander Thil Smith A."/>
            <person name="Van Dorsselaer A."/>
            <person name="Weissenbach J."/>
            <person name="Medigue C."/>
            <person name="Le Paslier D."/>
        </authorList>
    </citation>
    <scope>NUCLEOTIDE SEQUENCE</scope>
</reference>
<comment type="caution">
    <text evidence="2">The sequence shown here is derived from an EMBL/GenBank/DDBJ whole genome shotgun (WGS) entry which is preliminary data.</text>
</comment>
<organism evidence="2">
    <name type="scientific">mine drainage metagenome</name>
    <dbReference type="NCBI Taxonomy" id="410659"/>
    <lineage>
        <taxon>unclassified sequences</taxon>
        <taxon>metagenomes</taxon>
        <taxon>ecological metagenomes</taxon>
    </lineage>
</organism>
<keyword evidence="1" id="KW-0812">Transmembrane</keyword>
<feature type="transmembrane region" description="Helical" evidence="1">
    <location>
        <begin position="44"/>
        <end position="66"/>
    </location>
</feature>
<gene>
    <name evidence="2" type="ORF">CARN4_1793</name>
</gene>
<name>E6Q2R2_9ZZZZ</name>
<keyword evidence="1" id="KW-0472">Membrane</keyword>
<evidence type="ECO:0000313" key="2">
    <source>
        <dbReference type="EMBL" id="CBI01472.1"/>
    </source>
</evidence>
<feature type="transmembrane region" description="Helical" evidence="1">
    <location>
        <begin position="86"/>
        <end position="112"/>
    </location>
</feature>
<proteinExistence type="predicted"/>
<accession>E6Q2R2</accession>
<evidence type="ECO:0000256" key="1">
    <source>
        <dbReference type="SAM" id="Phobius"/>
    </source>
</evidence>